<accession>A0A8X6Q7Z9</accession>
<proteinExistence type="predicted"/>
<sequence>MTRLRARMCPSPLKAVLGKTWQLSWEQASLFNGTDCGVIYFNIGFRRAFAPINLAIKLVHGCNGRVSRKRVVEVYRISIWNSHVHNFGARGQRSAYRWRCRLTFVIPFDAGWFLETDHFKLLVAERWQLQTGAPVRPMIICTLVTSSLYLLISLPSRGGEFLSVSVSQTRKVV</sequence>
<protein>
    <submittedName>
        <fullName evidence="1">Uncharacterized protein</fullName>
    </submittedName>
</protein>
<dbReference type="EMBL" id="BMAW01027125">
    <property type="protein sequence ID" value="GFU00627.1"/>
    <property type="molecule type" value="Genomic_DNA"/>
</dbReference>
<dbReference type="Proteomes" id="UP000887013">
    <property type="component" value="Unassembled WGS sequence"/>
</dbReference>
<organism evidence="1 2">
    <name type="scientific">Nephila pilipes</name>
    <name type="common">Giant wood spider</name>
    <name type="synonym">Nephila maculata</name>
    <dbReference type="NCBI Taxonomy" id="299642"/>
    <lineage>
        <taxon>Eukaryota</taxon>
        <taxon>Metazoa</taxon>
        <taxon>Ecdysozoa</taxon>
        <taxon>Arthropoda</taxon>
        <taxon>Chelicerata</taxon>
        <taxon>Arachnida</taxon>
        <taxon>Araneae</taxon>
        <taxon>Araneomorphae</taxon>
        <taxon>Entelegynae</taxon>
        <taxon>Araneoidea</taxon>
        <taxon>Nephilidae</taxon>
        <taxon>Nephila</taxon>
    </lineage>
</organism>
<evidence type="ECO:0000313" key="1">
    <source>
        <dbReference type="EMBL" id="GFU00627.1"/>
    </source>
</evidence>
<reference evidence="1" key="1">
    <citation type="submission" date="2020-08" db="EMBL/GenBank/DDBJ databases">
        <title>Multicomponent nature underlies the extraordinary mechanical properties of spider dragline silk.</title>
        <authorList>
            <person name="Kono N."/>
            <person name="Nakamura H."/>
            <person name="Mori M."/>
            <person name="Yoshida Y."/>
            <person name="Ohtoshi R."/>
            <person name="Malay A.D."/>
            <person name="Moran D.A.P."/>
            <person name="Tomita M."/>
            <person name="Numata K."/>
            <person name="Arakawa K."/>
        </authorList>
    </citation>
    <scope>NUCLEOTIDE SEQUENCE</scope>
</reference>
<name>A0A8X6Q7Z9_NEPPI</name>
<evidence type="ECO:0000313" key="2">
    <source>
        <dbReference type="Proteomes" id="UP000887013"/>
    </source>
</evidence>
<gene>
    <name evidence="1" type="ORF">NPIL_403971</name>
</gene>
<keyword evidence="2" id="KW-1185">Reference proteome</keyword>
<dbReference type="AlphaFoldDB" id="A0A8X6Q7Z9"/>
<comment type="caution">
    <text evidence="1">The sequence shown here is derived from an EMBL/GenBank/DDBJ whole genome shotgun (WGS) entry which is preliminary data.</text>
</comment>